<protein>
    <recommendedName>
        <fullName evidence="2">ubiquitinyl hydrolase 1</fullName>
        <ecNumber evidence="2">3.4.19.12</ecNumber>
    </recommendedName>
</protein>
<reference evidence="9" key="1">
    <citation type="submission" date="2022-11" db="EMBL/GenBank/DDBJ databases">
        <authorList>
            <person name="Morgan W.R."/>
            <person name="Tartar A."/>
        </authorList>
    </citation>
    <scope>NUCLEOTIDE SEQUENCE</scope>
    <source>
        <strain evidence="9">ARSEF 373</strain>
    </source>
</reference>
<feature type="compositionally biased region" description="Low complexity" evidence="7">
    <location>
        <begin position="152"/>
        <end position="176"/>
    </location>
</feature>
<dbReference type="AlphaFoldDB" id="A0AAV2Z7D8"/>
<keyword evidence="4" id="KW-0833">Ubl conjugation pathway</keyword>
<dbReference type="EC" id="3.4.19.12" evidence="2"/>
<keyword evidence="3" id="KW-0645">Protease</keyword>
<keyword evidence="10" id="KW-1185">Reference proteome</keyword>
<comment type="catalytic activity">
    <reaction evidence="1">
        <text>Thiol-dependent hydrolysis of ester, thioester, amide, peptide and isopeptide bonds formed by the C-terminal Gly of ubiquitin (a 76-residue protein attached to proteins as an intracellular targeting signal).</text>
        <dbReference type="EC" id="3.4.19.12"/>
    </reaction>
</comment>
<sequence>MWKLRLRGPKGKAAVVSIDPDAPLESLCAEVVQQLGLKSKKNLTFKCGFPPKPVVINDMSGSVQSLFANNDTMVVDVAAPGTQASAPAAPAPARAPGGRHNQNPVRAAAKRKEPTAPKVGVHSLHSRGGSSSSSSRRMPRGQGHVLGGPGNATGSPSASAATPASSEASRAAASPEPARKYRRTRAIELTSKEDVGVKLVQAVTGGATDRASKFFRAATKNAVDYQYQLTRASARLKAALGQDFKVEPVETAQRANTGGQAAEMRILFKEGVRKWTDEVVAVLNPTELRAILKYVLISGGETGKEMLKPFNMAQCSSRVFWNIARLYQGDVAAGLAALVPEEDWSYLDIRTRQMSKKAMEAKVTKGSSWPSDEMADTLTVCLYPCAVHFQANEEYYRRWQRGEVVGQQQQRQHEEIVIDDDDDDEMKHPDLNAEEKEELTEQNALRAAMARAALARLDDRAEAPTLRVPVAVTVQVETSKKIDDIDEDVEDATTVYCDLCDKARILSTAEAKVVGATEEGDWTCQMLHKINRSGNCDELDDEIEQVAGKDVGNILVKSGVMTRSELADTTVALVLSKISGNRATLAPRIEALINEVRLDEVNDWMEQTVGSPAWVDALELEKLGTPADLVATPPDFVIEALAGHADGANIPSMDEVCKWQDQARAAITARSWMAEWRTL</sequence>
<dbReference type="Proteomes" id="UP001146120">
    <property type="component" value="Unassembled WGS sequence"/>
</dbReference>
<keyword evidence="6" id="KW-0788">Thiol protease</keyword>
<feature type="domain" description="OTU1 Ubl" evidence="8">
    <location>
        <begin position="3"/>
        <end position="54"/>
    </location>
</feature>
<feature type="compositionally biased region" description="Low complexity" evidence="7">
    <location>
        <begin position="126"/>
        <end position="136"/>
    </location>
</feature>
<evidence type="ECO:0000256" key="7">
    <source>
        <dbReference type="SAM" id="MobiDB-lite"/>
    </source>
</evidence>
<dbReference type="Pfam" id="PF21403">
    <property type="entry name" value="OTU1_UBXL"/>
    <property type="match status" value="1"/>
</dbReference>
<evidence type="ECO:0000256" key="4">
    <source>
        <dbReference type="ARBA" id="ARBA00022786"/>
    </source>
</evidence>
<reference evidence="9" key="2">
    <citation type="journal article" date="2023" name="Microbiol Resour">
        <title>Decontamination and Annotation of the Draft Genome Sequence of the Oomycete Lagenidium giganteum ARSEF 373.</title>
        <authorList>
            <person name="Morgan W.R."/>
            <person name="Tartar A."/>
        </authorList>
    </citation>
    <scope>NUCLEOTIDE SEQUENCE</scope>
    <source>
        <strain evidence="9">ARSEF 373</strain>
    </source>
</reference>
<gene>
    <name evidence="9" type="ORF">N0F65_011672</name>
</gene>
<keyword evidence="5" id="KW-0378">Hydrolase</keyword>
<name>A0AAV2Z7D8_9STRA</name>
<feature type="region of interest" description="Disordered" evidence="7">
    <location>
        <begin position="83"/>
        <end position="181"/>
    </location>
</feature>
<dbReference type="Gene3D" id="3.10.20.90">
    <property type="entry name" value="Phosphatidylinositol 3-kinase Catalytic Subunit, Chain A, domain 1"/>
    <property type="match status" value="1"/>
</dbReference>
<comment type="caution">
    <text evidence="9">The sequence shown here is derived from an EMBL/GenBank/DDBJ whole genome shotgun (WGS) entry which is preliminary data.</text>
</comment>
<proteinExistence type="predicted"/>
<accession>A0AAV2Z7D8</accession>
<dbReference type="EMBL" id="DAKRPA010000021">
    <property type="protein sequence ID" value="DBA03313.1"/>
    <property type="molecule type" value="Genomic_DNA"/>
</dbReference>
<evidence type="ECO:0000259" key="8">
    <source>
        <dbReference type="Pfam" id="PF21403"/>
    </source>
</evidence>
<evidence type="ECO:0000256" key="6">
    <source>
        <dbReference type="ARBA" id="ARBA00022807"/>
    </source>
</evidence>
<organism evidence="9 10">
    <name type="scientific">Lagenidium giganteum</name>
    <dbReference type="NCBI Taxonomy" id="4803"/>
    <lineage>
        <taxon>Eukaryota</taxon>
        <taxon>Sar</taxon>
        <taxon>Stramenopiles</taxon>
        <taxon>Oomycota</taxon>
        <taxon>Peronosporomycetes</taxon>
        <taxon>Pythiales</taxon>
        <taxon>Pythiaceae</taxon>
    </lineage>
</organism>
<evidence type="ECO:0000256" key="1">
    <source>
        <dbReference type="ARBA" id="ARBA00000707"/>
    </source>
</evidence>
<evidence type="ECO:0000256" key="5">
    <source>
        <dbReference type="ARBA" id="ARBA00022801"/>
    </source>
</evidence>
<feature type="compositionally biased region" description="Low complexity" evidence="7">
    <location>
        <begin position="83"/>
        <end position="98"/>
    </location>
</feature>
<evidence type="ECO:0000313" key="9">
    <source>
        <dbReference type="EMBL" id="DBA03313.1"/>
    </source>
</evidence>
<dbReference type="InterPro" id="IPR048857">
    <property type="entry name" value="OTU1_Ubl"/>
</dbReference>
<evidence type="ECO:0000256" key="3">
    <source>
        <dbReference type="ARBA" id="ARBA00022670"/>
    </source>
</evidence>
<evidence type="ECO:0000256" key="2">
    <source>
        <dbReference type="ARBA" id="ARBA00012759"/>
    </source>
</evidence>
<evidence type="ECO:0000313" key="10">
    <source>
        <dbReference type="Proteomes" id="UP001146120"/>
    </source>
</evidence>